<gene>
    <name evidence="1" type="ORF">E0L21_22510</name>
</gene>
<comment type="caution">
    <text evidence="1">The sequence shown here is derived from an EMBL/GenBank/DDBJ whole genome shotgun (WGS) entry which is preliminary data.</text>
</comment>
<reference evidence="1 2" key="1">
    <citation type="submission" date="2019-02" db="EMBL/GenBank/DDBJ databases">
        <title>The draft genome of Kosakonia quasisacchari strain WCHKQ120001.</title>
        <authorList>
            <person name="Wang C."/>
            <person name="Feng Y."/>
            <person name="Zong Z."/>
        </authorList>
    </citation>
    <scope>NUCLEOTIDE SEQUENCE [LARGE SCALE GENOMIC DNA]</scope>
    <source>
        <strain evidence="1 2">WCHKQ120001</strain>
    </source>
</reference>
<protein>
    <submittedName>
        <fullName evidence="1">Uncharacterized protein</fullName>
    </submittedName>
</protein>
<name>A0A4R0GNS0_9ENTR</name>
<accession>A0A4R0GNS0</accession>
<dbReference type="AlphaFoldDB" id="A0A4R0GNS0"/>
<dbReference type="EMBL" id="SJOP01000029">
    <property type="protein sequence ID" value="TCB98143.1"/>
    <property type="molecule type" value="Genomic_DNA"/>
</dbReference>
<evidence type="ECO:0000313" key="1">
    <source>
        <dbReference type="EMBL" id="TCB98143.1"/>
    </source>
</evidence>
<proteinExistence type="predicted"/>
<organism evidence="1 2">
    <name type="scientific">Kosakonia quasisacchari</name>
    <dbReference type="NCBI Taxonomy" id="2529380"/>
    <lineage>
        <taxon>Bacteria</taxon>
        <taxon>Pseudomonadati</taxon>
        <taxon>Pseudomonadota</taxon>
        <taxon>Gammaproteobacteria</taxon>
        <taxon>Enterobacterales</taxon>
        <taxon>Enterobacteriaceae</taxon>
        <taxon>Kosakonia</taxon>
    </lineage>
</organism>
<sequence>MAYGVQLFDADGNELVGRFVPTFIIDYITSPATGSRSYPSVQGKTLRVYPLQYIGDGARYGTPNANASVSGNTVTWSSVSASVPIMIVYE</sequence>
<dbReference type="OrthoDB" id="6631302at2"/>
<dbReference type="Proteomes" id="UP000291793">
    <property type="component" value="Unassembled WGS sequence"/>
</dbReference>
<keyword evidence="2" id="KW-1185">Reference proteome</keyword>
<evidence type="ECO:0000313" key="2">
    <source>
        <dbReference type="Proteomes" id="UP000291793"/>
    </source>
</evidence>